<feature type="non-terminal residue" evidence="2">
    <location>
        <position position="1"/>
    </location>
</feature>
<sequence>SKSDGQRSPNDTVFLRMDEIPYIHEDRPESSADNDVPTEPTTSPFISSLSLSSSEENIGKMLLRKLSNKRRKKSRDGEKSLEEEGSEQPSVTS</sequence>
<evidence type="ECO:0000313" key="2">
    <source>
        <dbReference type="EMBL" id="MEQ2265945.1"/>
    </source>
</evidence>
<name>A0ABV0W8S5_9TELE</name>
<reference evidence="2 3" key="1">
    <citation type="submission" date="2021-06" db="EMBL/GenBank/DDBJ databases">
        <authorList>
            <person name="Palmer J.M."/>
        </authorList>
    </citation>
    <scope>NUCLEOTIDE SEQUENCE [LARGE SCALE GENOMIC DNA]</scope>
    <source>
        <strain evidence="2 3">XR_2019</strain>
        <tissue evidence="2">Muscle</tissue>
    </source>
</reference>
<protein>
    <submittedName>
        <fullName evidence="2">Uncharacterized protein</fullName>
    </submittedName>
</protein>
<gene>
    <name evidence="2" type="ORF">XENORESO_015151</name>
</gene>
<dbReference type="Proteomes" id="UP001444071">
    <property type="component" value="Unassembled WGS sequence"/>
</dbReference>
<comment type="caution">
    <text evidence="2">The sequence shown here is derived from an EMBL/GenBank/DDBJ whole genome shotgun (WGS) entry which is preliminary data.</text>
</comment>
<feature type="compositionally biased region" description="Polar residues" evidence="1">
    <location>
        <begin position="1"/>
        <end position="11"/>
    </location>
</feature>
<organism evidence="2 3">
    <name type="scientific">Xenotaenia resolanae</name>
    <dbReference type="NCBI Taxonomy" id="208358"/>
    <lineage>
        <taxon>Eukaryota</taxon>
        <taxon>Metazoa</taxon>
        <taxon>Chordata</taxon>
        <taxon>Craniata</taxon>
        <taxon>Vertebrata</taxon>
        <taxon>Euteleostomi</taxon>
        <taxon>Actinopterygii</taxon>
        <taxon>Neopterygii</taxon>
        <taxon>Teleostei</taxon>
        <taxon>Neoteleostei</taxon>
        <taxon>Acanthomorphata</taxon>
        <taxon>Ovalentaria</taxon>
        <taxon>Atherinomorphae</taxon>
        <taxon>Cyprinodontiformes</taxon>
        <taxon>Goodeidae</taxon>
        <taxon>Xenotaenia</taxon>
    </lineage>
</organism>
<feature type="compositionally biased region" description="Basic and acidic residues" evidence="1">
    <location>
        <begin position="16"/>
        <end position="30"/>
    </location>
</feature>
<dbReference type="EMBL" id="JAHRIM010034880">
    <property type="protein sequence ID" value="MEQ2265945.1"/>
    <property type="molecule type" value="Genomic_DNA"/>
</dbReference>
<accession>A0ABV0W8S5</accession>
<evidence type="ECO:0000313" key="3">
    <source>
        <dbReference type="Proteomes" id="UP001444071"/>
    </source>
</evidence>
<feature type="region of interest" description="Disordered" evidence="1">
    <location>
        <begin position="1"/>
        <end position="93"/>
    </location>
</feature>
<feature type="compositionally biased region" description="Basic residues" evidence="1">
    <location>
        <begin position="62"/>
        <end position="74"/>
    </location>
</feature>
<keyword evidence="3" id="KW-1185">Reference proteome</keyword>
<evidence type="ECO:0000256" key="1">
    <source>
        <dbReference type="SAM" id="MobiDB-lite"/>
    </source>
</evidence>
<proteinExistence type="predicted"/>